<dbReference type="InterPro" id="IPR035441">
    <property type="entry name" value="TFIIS/LEDGF_dom_sf"/>
</dbReference>
<evidence type="ECO:0000256" key="1">
    <source>
        <dbReference type="SAM" id="MobiDB-lite"/>
    </source>
</evidence>
<feature type="compositionally biased region" description="Low complexity" evidence="1">
    <location>
        <begin position="33"/>
        <end position="45"/>
    </location>
</feature>
<reference evidence="3" key="1">
    <citation type="journal article" date="2023" name="Insect Mol. Biol.">
        <title>Genome sequencing provides insights into the evolution of gene families encoding plant cell wall-degrading enzymes in longhorned beetles.</title>
        <authorList>
            <person name="Shin N.R."/>
            <person name="Okamura Y."/>
            <person name="Kirsch R."/>
            <person name="Pauchet Y."/>
        </authorList>
    </citation>
    <scope>NUCLEOTIDE SEQUENCE</scope>
    <source>
        <strain evidence="3">MMC_N1</strain>
    </source>
</reference>
<feature type="region of interest" description="Disordered" evidence="1">
    <location>
        <begin position="130"/>
        <end position="149"/>
    </location>
</feature>
<name>A0ABQ9JVT9_9CUCU</name>
<keyword evidence="4" id="KW-1185">Reference proteome</keyword>
<dbReference type="Proteomes" id="UP001162164">
    <property type="component" value="Unassembled WGS sequence"/>
</dbReference>
<evidence type="ECO:0000313" key="3">
    <source>
        <dbReference type="EMBL" id="KAJ8981812.1"/>
    </source>
</evidence>
<dbReference type="Gene3D" id="1.20.930.10">
    <property type="entry name" value="Conserved domain common to transcription factors TFIIS, elongin A, CRSP70"/>
    <property type="match status" value="1"/>
</dbReference>
<feature type="region of interest" description="Disordered" evidence="1">
    <location>
        <begin position="1"/>
        <end position="125"/>
    </location>
</feature>
<protein>
    <recommendedName>
        <fullName evidence="2">Lens epithelium-derived growth factor integrase-binding domain-containing protein</fullName>
    </recommendedName>
</protein>
<comment type="caution">
    <text evidence="3">The sequence shown here is derived from an EMBL/GenBank/DDBJ whole genome shotgun (WGS) entry which is preliminary data.</text>
</comment>
<proteinExistence type="predicted"/>
<organism evidence="3 4">
    <name type="scientific">Molorchus minor</name>
    <dbReference type="NCBI Taxonomy" id="1323400"/>
    <lineage>
        <taxon>Eukaryota</taxon>
        <taxon>Metazoa</taxon>
        <taxon>Ecdysozoa</taxon>
        <taxon>Arthropoda</taxon>
        <taxon>Hexapoda</taxon>
        <taxon>Insecta</taxon>
        <taxon>Pterygota</taxon>
        <taxon>Neoptera</taxon>
        <taxon>Endopterygota</taxon>
        <taxon>Coleoptera</taxon>
        <taxon>Polyphaga</taxon>
        <taxon>Cucujiformia</taxon>
        <taxon>Chrysomeloidea</taxon>
        <taxon>Cerambycidae</taxon>
        <taxon>Lamiinae</taxon>
        <taxon>Monochamini</taxon>
        <taxon>Molorchus</taxon>
    </lineage>
</organism>
<dbReference type="EMBL" id="JAPWTJ010000162">
    <property type="protein sequence ID" value="KAJ8981812.1"/>
    <property type="molecule type" value="Genomic_DNA"/>
</dbReference>
<accession>A0ABQ9JVT9</accession>
<dbReference type="Pfam" id="PF11467">
    <property type="entry name" value="LEDGF"/>
    <property type="match status" value="1"/>
</dbReference>
<dbReference type="InterPro" id="IPR036218">
    <property type="entry name" value="HIVI-bd_sf"/>
</dbReference>
<dbReference type="InterPro" id="IPR021567">
    <property type="entry name" value="LEDGF_IBD"/>
</dbReference>
<gene>
    <name evidence="3" type="ORF">NQ317_007398</name>
</gene>
<feature type="compositionally biased region" description="Basic and acidic residues" evidence="1">
    <location>
        <begin position="7"/>
        <end position="16"/>
    </location>
</feature>
<sequence>MSSAFEQIEKAIKEVGGDGDNSTENDESVANESSASVTSDTSSLTPIPKALPNKTVKRKRSASEKSKTDAQSPSKKNTSENSGRAEDVLIESTKTPIKKTSTVKENKFKESPSNTQKSNEFEFVPINDSIKNLPEEDGENTDGQNENEKSEALDFKVEIVSEKILKNNITYANYVKEKESIYKGRPVEPREDYISQVLPVKLPSGIMGGIKLHTKWPLKYENEYARAVYDESVAQRVLEEKKKIVSGNTGIINNPQLFIGNIEMSADDVVESLYLKDINAKKARIERLKIEADLMALDSKIKNCLGLDKADPKQAVQYLEAMCDIDFDDLMLKKHPHVIEMVRRLRKYVGNTKEWNLSDASLIEFYAQAEEVREKADTVYEKFKKVVKVSDDATSFWDGFSDVVVEFRQQCIEMTDAQVYLLWQNQVSNALNLILSSRRAFFDHLDEIESEKENTSGIANAELENIINGGLETPAQS</sequence>
<feature type="domain" description="Lens epithelium-derived growth factor integrase-binding" evidence="2">
    <location>
        <begin position="291"/>
        <end position="409"/>
    </location>
</feature>
<evidence type="ECO:0000313" key="4">
    <source>
        <dbReference type="Proteomes" id="UP001162164"/>
    </source>
</evidence>
<evidence type="ECO:0000259" key="2">
    <source>
        <dbReference type="Pfam" id="PF11467"/>
    </source>
</evidence>
<dbReference type="SUPFAM" id="SSF140576">
    <property type="entry name" value="HIV integrase-binding domain"/>
    <property type="match status" value="1"/>
</dbReference>
<feature type="compositionally biased region" description="Polar residues" evidence="1">
    <location>
        <begin position="69"/>
        <end position="82"/>
    </location>
</feature>